<dbReference type="InterPro" id="IPR010347">
    <property type="entry name" value="Tdp1"/>
</dbReference>
<dbReference type="PANTHER" id="PTHR12415">
    <property type="entry name" value="TYROSYL-DNA PHOSPHODIESTERASE 1"/>
    <property type="match status" value="1"/>
</dbReference>
<feature type="region of interest" description="Disordered" evidence="4">
    <location>
        <begin position="1"/>
        <end position="44"/>
    </location>
</feature>
<proteinExistence type="predicted"/>
<dbReference type="InterPro" id="IPR003903">
    <property type="entry name" value="UIM_dom"/>
</dbReference>
<comment type="caution">
    <text evidence="7">The sequence shown here is derived from an EMBL/GenBank/DDBJ whole genome shotgun (WGS) entry which is preliminary data.</text>
</comment>
<dbReference type="PROSITE" id="PS50035">
    <property type="entry name" value="PLD"/>
    <property type="match status" value="1"/>
</dbReference>
<dbReference type="SMART" id="SM00726">
    <property type="entry name" value="UIM"/>
    <property type="match status" value="1"/>
</dbReference>
<dbReference type="Proteomes" id="UP000742024">
    <property type="component" value="Unassembled WGS sequence"/>
</dbReference>
<accession>A0A9P7MMQ0</accession>
<feature type="site" description="Interaction with DNA" evidence="3">
    <location>
        <position position="461"/>
    </location>
</feature>
<dbReference type="InterPro" id="IPR001736">
    <property type="entry name" value="PLipase_D/transphosphatidylase"/>
</dbReference>
<feature type="region of interest" description="Disordered" evidence="4">
    <location>
        <begin position="59"/>
        <end position="93"/>
    </location>
</feature>
<dbReference type="AlphaFoldDB" id="A0A9P7MMQ0"/>
<dbReference type="GO" id="GO:0003697">
    <property type="term" value="F:single-stranded DNA binding"/>
    <property type="evidence" value="ECO:0007669"/>
    <property type="project" value="TreeGrafter"/>
</dbReference>
<dbReference type="PROSITE" id="PS50330">
    <property type="entry name" value="UIM"/>
    <property type="match status" value="1"/>
</dbReference>
<dbReference type="GO" id="GO:0006281">
    <property type="term" value="P:DNA repair"/>
    <property type="evidence" value="ECO:0007669"/>
    <property type="project" value="InterPro"/>
</dbReference>
<feature type="active site" description="Proton donor/acceptor" evidence="1">
    <location>
        <position position="430"/>
    </location>
</feature>
<sequence length="537" mass="60143">MSSHDESEDEQLKYAIALSLQQAGPEEQDEIPEPIRPRSRDPSFGLLLLNRKQMEEERLARLAAKRSHSTSQGDDIGDMPATKRGRKSPANRLNDKMLIQYPDGVVKRTWAKGYDRTGDDIHIDEVLQTDQLLLAMFSSFQWNEPWLLSKIDLSRTKVLLAAYAADDAQKEMMRSNAPKNIKFCFPRMQGFGNMHSKLQILKFTHYLRIVVPTGNLVPHDWGETGIMENMVFLIDLPLLNDDNQFRQMTLFQTHLQHYLQAMGIEAGMIASLSKYDFSKTADLGFVYSMPGEHSGGPKSRVGFAGLGTTIADLGLATSEPVEVDYACASLGAIKYGFVKSMYSACRGSVDKALLGIDEDPYSGGNDADEALQSRQNFRIYFPSHNTIVSSRGGKISAGTICFQESWWRSSTFPKEMMRDCINTRKGLLMHSKVILVRQAGCTVHDAEKRAAWAYIGSANLSESAWGRVVRDKASGQQKIACRNWECGVVVPVRTSVEKVPATDMSIFAGRVPIPMQFPGRRYSQGEHPWFFRELGAM</sequence>
<dbReference type="Proteomes" id="UP000784919">
    <property type="component" value="Unassembled WGS sequence"/>
</dbReference>
<protein>
    <recommendedName>
        <fullName evidence="5">PLD phosphodiesterase domain-containing protein</fullName>
    </recommendedName>
</protein>
<evidence type="ECO:0000256" key="2">
    <source>
        <dbReference type="PIRSR" id="PIRSR610347-2"/>
    </source>
</evidence>
<evidence type="ECO:0000313" key="7">
    <source>
        <dbReference type="EMBL" id="KAG5960368.1"/>
    </source>
</evidence>
<name>A0A9P7MMQ0_9HYPO</name>
<dbReference type="OrthoDB" id="47785at2759"/>
<feature type="active site" description="Nucleophile" evidence="1">
    <location>
        <position position="195"/>
    </location>
</feature>
<feature type="binding site" evidence="2">
    <location>
        <position position="197"/>
    </location>
    <ligand>
        <name>substrate</name>
    </ligand>
</feature>
<evidence type="ECO:0000256" key="4">
    <source>
        <dbReference type="SAM" id="MobiDB-lite"/>
    </source>
</evidence>
<dbReference type="Pfam" id="PF02809">
    <property type="entry name" value="UIM"/>
    <property type="match status" value="1"/>
</dbReference>
<dbReference type="Pfam" id="PF06087">
    <property type="entry name" value="Tyr-DNA_phospho"/>
    <property type="match status" value="1"/>
</dbReference>
<dbReference type="GO" id="GO:0005634">
    <property type="term" value="C:nucleus"/>
    <property type="evidence" value="ECO:0007669"/>
    <property type="project" value="InterPro"/>
</dbReference>
<feature type="domain" description="PLD phosphodiesterase" evidence="5">
    <location>
        <begin position="425"/>
        <end position="464"/>
    </location>
</feature>
<evidence type="ECO:0000313" key="6">
    <source>
        <dbReference type="EMBL" id="KAG5955219.1"/>
    </source>
</evidence>
<dbReference type="GO" id="GO:0003690">
    <property type="term" value="F:double-stranded DNA binding"/>
    <property type="evidence" value="ECO:0007669"/>
    <property type="project" value="TreeGrafter"/>
</dbReference>
<evidence type="ECO:0000256" key="1">
    <source>
        <dbReference type="PIRSR" id="PIRSR610347-1"/>
    </source>
</evidence>
<evidence type="ECO:0000313" key="9">
    <source>
        <dbReference type="Proteomes" id="UP000784919"/>
    </source>
</evidence>
<dbReference type="SUPFAM" id="SSF56024">
    <property type="entry name" value="Phospholipase D/nuclease"/>
    <property type="match status" value="2"/>
</dbReference>
<dbReference type="Gene3D" id="3.30.870.10">
    <property type="entry name" value="Endonuclease Chain A"/>
    <property type="match status" value="2"/>
</dbReference>
<evidence type="ECO:0000256" key="3">
    <source>
        <dbReference type="PIRSR" id="PIRSR610347-3"/>
    </source>
</evidence>
<dbReference type="EMBL" id="SRPS01000286">
    <property type="protein sequence ID" value="KAG5960368.1"/>
    <property type="molecule type" value="Genomic_DNA"/>
</dbReference>
<dbReference type="GO" id="GO:0017005">
    <property type="term" value="F:3'-tyrosyl-DNA phosphodiesterase activity"/>
    <property type="evidence" value="ECO:0007669"/>
    <property type="project" value="TreeGrafter"/>
</dbReference>
<reference evidence="7 8" key="1">
    <citation type="journal article" date="2020" name="bioRxiv">
        <title>Whole genome comparisons of ergot fungi reveals the divergence and evolution of species within the genus Claviceps are the result of varying mechanisms driving genome evolution and host range expansion.</title>
        <authorList>
            <person name="Wyka S.A."/>
            <person name="Mondo S.J."/>
            <person name="Liu M."/>
            <person name="Dettman J."/>
            <person name="Nalam V."/>
            <person name="Broders K.D."/>
        </authorList>
    </citation>
    <scope>NUCLEOTIDE SEQUENCE</scope>
    <source>
        <strain evidence="7">CCC 1102</strain>
        <strain evidence="6 8">LM583</strain>
    </source>
</reference>
<feature type="binding site" evidence="2">
    <location>
        <position position="432"/>
    </location>
    <ligand>
        <name>substrate</name>
    </ligand>
</feature>
<dbReference type="PANTHER" id="PTHR12415:SF4">
    <property type="entry name" value="TYROSYL-DNA PHOSPHODIESTERASE DOMAIN-CONTAINING PROTEIN"/>
    <property type="match status" value="1"/>
</dbReference>
<evidence type="ECO:0000259" key="5">
    <source>
        <dbReference type="PROSITE" id="PS50035"/>
    </source>
</evidence>
<keyword evidence="8" id="KW-1185">Reference proteome</keyword>
<dbReference type="CDD" id="cd09122">
    <property type="entry name" value="PLDc_Tdp1_1"/>
    <property type="match status" value="1"/>
</dbReference>
<gene>
    <name evidence="7" type="ORF">E4U56_004372</name>
    <name evidence="6" type="ORF">E4U57_003643</name>
</gene>
<evidence type="ECO:0000313" key="8">
    <source>
        <dbReference type="Proteomes" id="UP000742024"/>
    </source>
</evidence>
<dbReference type="EMBL" id="SRPR01000273">
    <property type="protein sequence ID" value="KAG5955219.1"/>
    <property type="molecule type" value="Genomic_DNA"/>
</dbReference>
<organism evidence="7 9">
    <name type="scientific">Claviceps arundinis</name>
    <dbReference type="NCBI Taxonomy" id="1623583"/>
    <lineage>
        <taxon>Eukaryota</taxon>
        <taxon>Fungi</taxon>
        <taxon>Dikarya</taxon>
        <taxon>Ascomycota</taxon>
        <taxon>Pezizomycotina</taxon>
        <taxon>Sordariomycetes</taxon>
        <taxon>Hypocreomycetidae</taxon>
        <taxon>Hypocreales</taxon>
        <taxon>Clavicipitaceae</taxon>
        <taxon>Claviceps</taxon>
    </lineage>
</organism>